<dbReference type="EMBL" id="JPRD01000044">
    <property type="protein sequence ID" value="KIF50940.1"/>
    <property type="molecule type" value="Genomic_DNA"/>
</dbReference>
<dbReference type="GO" id="GO:0043565">
    <property type="term" value="F:sequence-specific DNA binding"/>
    <property type="evidence" value="ECO:0007669"/>
    <property type="project" value="TreeGrafter"/>
</dbReference>
<comment type="caution">
    <text evidence="7">The sequence shown here is derived from an EMBL/GenBank/DDBJ whole genome shotgun (WGS) entry which is preliminary data.</text>
</comment>
<keyword evidence="3 7" id="KW-0489">Methyltransferase</keyword>
<reference evidence="7 8" key="1">
    <citation type="submission" date="2014-07" db="EMBL/GenBank/DDBJ databases">
        <title>Unique and conserved regions in Vibrio harveyi and related species in comparison with the shrimp pathogen Vibrio harveyi CAIM 1792.</title>
        <authorList>
            <person name="Espinoza-Valles I."/>
            <person name="Vora G."/>
            <person name="Leekitcharoenphon P."/>
            <person name="Ussery D."/>
            <person name="Hoj L."/>
            <person name="Gomez-Gil B."/>
        </authorList>
    </citation>
    <scope>NUCLEOTIDE SEQUENCE [LARGE SCALE GENOMIC DNA]</scope>
    <source>
        <strain evidence="8">CAIM 1854 / LMG 25443</strain>
    </source>
</reference>
<dbReference type="InterPro" id="IPR023095">
    <property type="entry name" value="Ade_MeTrfase_dom_2"/>
</dbReference>
<evidence type="ECO:0000313" key="8">
    <source>
        <dbReference type="Proteomes" id="UP000031586"/>
    </source>
</evidence>
<organism evidence="7 8">
    <name type="scientific">Vibrio owensii CAIM 1854 = LMG 25443</name>
    <dbReference type="NCBI Taxonomy" id="1229493"/>
    <lineage>
        <taxon>Bacteria</taxon>
        <taxon>Pseudomonadati</taxon>
        <taxon>Pseudomonadota</taxon>
        <taxon>Gammaproteobacteria</taxon>
        <taxon>Vibrionales</taxon>
        <taxon>Vibrionaceae</taxon>
        <taxon>Vibrio</taxon>
    </lineage>
</organism>
<comment type="similarity">
    <text evidence="1">Belongs to the N(4)/N(6)-methyltransferase family.</text>
</comment>
<evidence type="ECO:0000256" key="4">
    <source>
        <dbReference type="ARBA" id="ARBA00022679"/>
    </source>
</evidence>
<dbReference type="EC" id="2.1.1.72" evidence="2"/>
<keyword evidence="4 7" id="KW-0808">Transferase</keyword>
<accession>A0A0C1Z1E2</accession>
<evidence type="ECO:0000256" key="1">
    <source>
        <dbReference type="ARBA" id="ARBA00006594"/>
    </source>
</evidence>
<dbReference type="Pfam" id="PF02086">
    <property type="entry name" value="MethyltransfD12"/>
    <property type="match status" value="1"/>
</dbReference>
<dbReference type="SUPFAM" id="SSF53335">
    <property type="entry name" value="S-adenosyl-L-methionine-dependent methyltransferases"/>
    <property type="match status" value="1"/>
</dbReference>
<gene>
    <name evidence="7" type="ORF">H735_21790</name>
</gene>
<name>A0A0C1Z1E2_9VIBR</name>
<sequence>MANQQHKPIAPPVTWFGSKSRLAKKIVGYFPEHQTFVDVFGGSGAVLLGKRPAKVEVYNDLNKKMVSLFRVLSCPKKTSELKRLLEYTPYSRDEFNACRAQVDQTTNEIELARQMIVIQRQSHGGLGKQWSYCVDAPAAGYSASVRKFHAGIERLSDVSHRIRRAQIENLPWKQAIQR</sequence>
<evidence type="ECO:0000256" key="5">
    <source>
        <dbReference type="ARBA" id="ARBA00022691"/>
    </source>
</evidence>
<dbReference type="GO" id="GO:0009007">
    <property type="term" value="F:site-specific DNA-methyltransferase (adenine-specific) activity"/>
    <property type="evidence" value="ECO:0007669"/>
    <property type="project" value="UniProtKB-EC"/>
</dbReference>
<proteinExistence type="inferred from homology"/>
<evidence type="ECO:0000313" key="7">
    <source>
        <dbReference type="EMBL" id="KIF50940.1"/>
    </source>
</evidence>
<comment type="catalytic activity">
    <reaction evidence="6">
        <text>a 2'-deoxyadenosine in DNA + S-adenosyl-L-methionine = an N(6)-methyl-2'-deoxyadenosine in DNA + S-adenosyl-L-homocysteine + H(+)</text>
        <dbReference type="Rhea" id="RHEA:15197"/>
        <dbReference type="Rhea" id="RHEA-COMP:12418"/>
        <dbReference type="Rhea" id="RHEA-COMP:12419"/>
        <dbReference type="ChEBI" id="CHEBI:15378"/>
        <dbReference type="ChEBI" id="CHEBI:57856"/>
        <dbReference type="ChEBI" id="CHEBI:59789"/>
        <dbReference type="ChEBI" id="CHEBI:90615"/>
        <dbReference type="ChEBI" id="CHEBI:90616"/>
        <dbReference type="EC" id="2.1.1.72"/>
    </reaction>
</comment>
<dbReference type="Gene3D" id="1.10.1020.10">
    <property type="entry name" value="Adenine-specific Methyltransferase, Domain 2"/>
    <property type="match status" value="1"/>
</dbReference>
<evidence type="ECO:0000256" key="2">
    <source>
        <dbReference type="ARBA" id="ARBA00011900"/>
    </source>
</evidence>
<keyword evidence="5" id="KW-0949">S-adenosyl-L-methionine</keyword>
<feature type="non-terminal residue" evidence="7">
    <location>
        <position position="178"/>
    </location>
</feature>
<dbReference type="AlphaFoldDB" id="A0A0C1Z1E2"/>
<evidence type="ECO:0000256" key="3">
    <source>
        <dbReference type="ARBA" id="ARBA00022603"/>
    </source>
</evidence>
<protein>
    <recommendedName>
        <fullName evidence="2">site-specific DNA-methyltransferase (adenine-specific)</fullName>
        <ecNumber evidence="2">2.1.1.72</ecNumber>
    </recommendedName>
</protein>
<dbReference type="PANTHER" id="PTHR30481">
    <property type="entry name" value="DNA ADENINE METHYLASE"/>
    <property type="match status" value="1"/>
</dbReference>
<dbReference type="GO" id="GO:0006298">
    <property type="term" value="P:mismatch repair"/>
    <property type="evidence" value="ECO:0007669"/>
    <property type="project" value="TreeGrafter"/>
</dbReference>
<dbReference type="Proteomes" id="UP000031586">
    <property type="component" value="Unassembled WGS sequence"/>
</dbReference>
<dbReference type="Gene3D" id="3.40.50.150">
    <property type="entry name" value="Vaccinia Virus protein VP39"/>
    <property type="match status" value="1"/>
</dbReference>
<evidence type="ECO:0000256" key="6">
    <source>
        <dbReference type="ARBA" id="ARBA00047942"/>
    </source>
</evidence>
<dbReference type="PANTHER" id="PTHR30481:SF4">
    <property type="entry name" value="SITE-SPECIFIC DNA-METHYLTRANSFERASE (ADENINE-SPECIFIC)"/>
    <property type="match status" value="1"/>
</dbReference>
<dbReference type="GO" id="GO:0032259">
    <property type="term" value="P:methylation"/>
    <property type="evidence" value="ECO:0007669"/>
    <property type="project" value="UniProtKB-KW"/>
</dbReference>
<dbReference type="GO" id="GO:0009307">
    <property type="term" value="P:DNA restriction-modification system"/>
    <property type="evidence" value="ECO:0007669"/>
    <property type="project" value="InterPro"/>
</dbReference>
<dbReference type="InterPro" id="IPR012327">
    <property type="entry name" value="MeTrfase_D12"/>
</dbReference>
<dbReference type="RefSeq" id="WP_042980354.1">
    <property type="nucleotide sequence ID" value="NZ_JPRD01000044.1"/>
</dbReference>
<dbReference type="GO" id="GO:1904047">
    <property type="term" value="F:S-adenosyl-L-methionine binding"/>
    <property type="evidence" value="ECO:0007669"/>
    <property type="project" value="TreeGrafter"/>
</dbReference>
<dbReference type="PRINTS" id="PR00505">
    <property type="entry name" value="D12N6MTFRASE"/>
</dbReference>
<dbReference type="InterPro" id="IPR029063">
    <property type="entry name" value="SAM-dependent_MTases_sf"/>
</dbReference>